<dbReference type="GO" id="GO:0003677">
    <property type="term" value="F:DNA binding"/>
    <property type="evidence" value="ECO:0007669"/>
    <property type="project" value="UniProtKB-KW"/>
</dbReference>
<evidence type="ECO:0000256" key="5">
    <source>
        <dbReference type="ARBA" id="ARBA00023242"/>
    </source>
</evidence>
<dbReference type="SUPFAM" id="SSF54171">
    <property type="entry name" value="DNA-binding domain"/>
    <property type="match status" value="2"/>
</dbReference>
<protein>
    <submittedName>
        <fullName evidence="9">Methyl-CpG-binding domain-containing protein 7-like isoform X1</fullName>
    </submittedName>
</protein>
<keyword evidence="10" id="KW-1185">Reference proteome</keyword>
<dbReference type="PANTHER" id="PTHR12396:SF38">
    <property type="entry name" value="METHYL-CPG-BINDING DOMAIN-CONTAINING PROTEIN 7"/>
    <property type="match status" value="1"/>
</dbReference>
<comment type="caution">
    <text evidence="9">The sequence shown here is derived from an EMBL/GenBank/DDBJ whole genome shotgun (WGS) entry which is preliminary data.</text>
</comment>
<evidence type="ECO:0000256" key="6">
    <source>
        <dbReference type="SAM" id="MobiDB-lite"/>
    </source>
</evidence>
<evidence type="ECO:0000313" key="10">
    <source>
        <dbReference type="Proteomes" id="UP000634136"/>
    </source>
</evidence>
<evidence type="ECO:0000256" key="2">
    <source>
        <dbReference type="ARBA" id="ARBA00023015"/>
    </source>
</evidence>
<dbReference type="OrthoDB" id="10072024at2759"/>
<dbReference type="EMBL" id="JAAIUW010000012">
    <property type="protein sequence ID" value="KAF7805493.1"/>
    <property type="molecule type" value="Genomic_DNA"/>
</dbReference>
<dbReference type="AlphaFoldDB" id="A0A834SJP5"/>
<keyword evidence="3" id="KW-0238">DNA-binding</keyword>
<evidence type="ECO:0000256" key="1">
    <source>
        <dbReference type="ARBA" id="ARBA00004123"/>
    </source>
</evidence>
<reference evidence="9" key="1">
    <citation type="submission" date="2020-09" db="EMBL/GenBank/DDBJ databases">
        <title>Genome-Enabled Discovery of Anthraquinone Biosynthesis in Senna tora.</title>
        <authorList>
            <person name="Kang S.-H."/>
            <person name="Pandey R.P."/>
            <person name="Lee C.-M."/>
            <person name="Sim J.-S."/>
            <person name="Jeong J.-T."/>
            <person name="Choi B.-S."/>
            <person name="Jung M."/>
            <person name="Ginzburg D."/>
            <person name="Zhao K."/>
            <person name="Won S.Y."/>
            <person name="Oh T.-J."/>
            <person name="Yu Y."/>
            <person name="Kim N.-H."/>
            <person name="Lee O.R."/>
            <person name="Lee T.-H."/>
            <person name="Bashyal P."/>
            <person name="Kim T.-S."/>
            <person name="Lee W.-H."/>
            <person name="Kawkins C."/>
            <person name="Kim C.-K."/>
            <person name="Kim J.S."/>
            <person name="Ahn B.O."/>
            <person name="Rhee S.Y."/>
            <person name="Sohng J.K."/>
        </authorList>
    </citation>
    <scope>NUCLEOTIDE SEQUENCE</scope>
    <source>
        <tissue evidence="9">Leaf</tissue>
    </source>
</reference>
<dbReference type="Proteomes" id="UP000634136">
    <property type="component" value="Unassembled WGS sequence"/>
</dbReference>
<evidence type="ECO:0000313" key="9">
    <source>
        <dbReference type="EMBL" id="KAF7805493.1"/>
    </source>
</evidence>
<evidence type="ECO:0000256" key="3">
    <source>
        <dbReference type="ARBA" id="ARBA00023125"/>
    </source>
</evidence>
<keyword evidence="7" id="KW-1133">Transmembrane helix</keyword>
<gene>
    <name evidence="9" type="ORF">G2W53_037654</name>
</gene>
<feature type="compositionally biased region" description="Polar residues" evidence="6">
    <location>
        <begin position="145"/>
        <end position="157"/>
    </location>
</feature>
<sequence length="332" mass="37207">MRGKSSPLAAIPIRIQRADQEEFDDDSEEEEVCEIQTPRDLQITSFSPFRLPDDWVVLEKPRSKVVAGYRHIDKLKLGKIKFGFSVVSIITILLYPYYYEPGTGRKFRSLISVQRHLMEERTDVTGTKRVKSENGNAVSKEASKAETQTPGSTSSFKLPNDWIIEEKPRNYLGMVDRTYIEPETGQRFRSLRAVERHLSGDNAFTDTPKPLLKCDLGKQMTPGENHTAQAVSKRSKVAKEDGITMNSPKLAIESKHSKISGQSKKINSEKSSKASMVDLSSPPAKVNWVLSGTGGVWTPFLDGSKVPESVKLKWSEAFVLYIRDGDANEPRS</sequence>
<keyword evidence="2" id="KW-0805">Transcription regulation</keyword>
<dbReference type="PANTHER" id="PTHR12396">
    <property type="entry name" value="METHYL-CPG BINDING PROTEIN, MBD"/>
    <property type="match status" value="1"/>
</dbReference>
<dbReference type="InterPro" id="IPR001739">
    <property type="entry name" value="Methyl_CpG_DNA-bd"/>
</dbReference>
<evidence type="ECO:0000256" key="7">
    <source>
        <dbReference type="SAM" id="Phobius"/>
    </source>
</evidence>
<keyword evidence="7" id="KW-0472">Membrane</keyword>
<dbReference type="GO" id="GO:0005634">
    <property type="term" value="C:nucleus"/>
    <property type="evidence" value="ECO:0007669"/>
    <property type="project" value="UniProtKB-SubCell"/>
</dbReference>
<feature type="region of interest" description="Disordered" evidence="6">
    <location>
        <begin position="256"/>
        <end position="278"/>
    </location>
</feature>
<feature type="domain" description="MBD" evidence="8">
    <location>
        <begin position="148"/>
        <end position="221"/>
    </location>
</feature>
<dbReference type="InterPro" id="IPR016177">
    <property type="entry name" value="DNA-bd_dom_sf"/>
</dbReference>
<feature type="region of interest" description="Disordered" evidence="6">
    <location>
        <begin position="126"/>
        <end position="158"/>
    </location>
</feature>
<feature type="transmembrane region" description="Helical" evidence="7">
    <location>
        <begin position="80"/>
        <end position="99"/>
    </location>
</feature>
<organism evidence="9 10">
    <name type="scientific">Senna tora</name>
    <dbReference type="NCBI Taxonomy" id="362788"/>
    <lineage>
        <taxon>Eukaryota</taxon>
        <taxon>Viridiplantae</taxon>
        <taxon>Streptophyta</taxon>
        <taxon>Embryophyta</taxon>
        <taxon>Tracheophyta</taxon>
        <taxon>Spermatophyta</taxon>
        <taxon>Magnoliopsida</taxon>
        <taxon>eudicotyledons</taxon>
        <taxon>Gunneridae</taxon>
        <taxon>Pentapetalae</taxon>
        <taxon>rosids</taxon>
        <taxon>fabids</taxon>
        <taxon>Fabales</taxon>
        <taxon>Fabaceae</taxon>
        <taxon>Caesalpinioideae</taxon>
        <taxon>Cassia clade</taxon>
        <taxon>Senna</taxon>
    </lineage>
</organism>
<keyword evidence="7" id="KW-0812">Transmembrane</keyword>
<comment type="subcellular location">
    <subcellularLocation>
        <location evidence="1">Nucleus</location>
    </subcellularLocation>
</comment>
<keyword evidence="4" id="KW-0804">Transcription</keyword>
<accession>A0A834SJP5</accession>
<dbReference type="PROSITE" id="PS50982">
    <property type="entry name" value="MBD"/>
    <property type="match status" value="1"/>
</dbReference>
<evidence type="ECO:0000256" key="4">
    <source>
        <dbReference type="ARBA" id="ARBA00023163"/>
    </source>
</evidence>
<name>A0A834SJP5_9FABA</name>
<evidence type="ECO:0000259" key="8">
    <source>
        <dbReference type="PROSITE" id="PS50982"/>
    </source>
</evidence>
<keyword evidence="5" id="KW-0539">Nucleus</keyword>
<dbReference type="Gene3D" id="3.30.890.10">
    <property type="entry name" value="Methyl-cpg-binding Protein 2, Chain A"/>
    <property type="match status" value="2"/>
</dbReference>
<proteinExistence type="predicted"/>